<dbReference type="GO" id="GO:0006298">
    <property type="term" value="P:mismatch repair"/>
    <property type="evidence" value="ECO:0007669"/>
    <property type="project" value="InterPro"/>
</dbReference>
<dbReference type="SUPFAM" id="SSF54211">
    <property type="entry name" value="Ribosomal protein S5 domain 2-like"/>
    <property type="match status" value="1"/>
</dbReference>
<comment type="similarity">
    <text evidence="1">Belongs to the DNA mismatch repair MutL/HexB family.</text>
</comment>
<dbReference type="InterPro" id="IPR020667">
    <property type="entry name" value="DNA_mismatch_repair_MutL"/>
</dbReference>
<gene>
    <name evidence="6" type="ORF">MNB_SUP05-5-609</name>
</gene>
<dbReference type="Pfam" id="PF08676">
    <property type="entry name" value="MutL_C"/>
    <property type="match status" value="1"/>
</dbReference>
<dbReference type="PANTHER" id="PTHR10073:SF12">
    <property type="entry name" value="DNA MISMATCH REPAIR PROTEIN MLH1"/>
    <property type="match status" value="1"/>
</dbReference>
<dbReference type="GO" id="GO:0140664">
    <property type="term" value="F:ATP-dependent DNA damage sensor activity"/>
    <property type="evidence" value="ECO:0007669"/>
    <property type="project" value="InterPro"/>
</dbReference>
<dbReference type="InterPro" id="IPR014762">
    <property type="entry name" value="DNA_mismatch_repair_CS"/>
</dbReference>
<dbReference type="AlphaFoldDB" id="A0A1W1CKG8"/>
<protein>
    <submittedName>
        <fullName evidence="6">DNA mismatch repair protein MutL</fullName>
    </submittedName>
</protein>
<dbReference type="GO" id="GO:0005524">
    <property type="term" value="F:ATP binding"/>
    <property type="evidence" value="ECO:0007669"/>
    <property type="project" value="InterPro"/>
</dbReference>
<dbReference type="PROSITE" id="PS00058">
    <property type="entry name" value="DNA_MISMATCH_REPAIR_1"/>
    <property type="match status" value="1"/>
</dbReference>
<dbReference type="SMART" id="SM01340">
    <property type="entry name" value="DNA_mis_repair"/>
    <property type="match status" value="1"/>
</dbReference>
<dbReference type="GO" id="GO:0030983">
    <property type="term" value="F:mismatched DNA binding"/>
    <property type="evidence" value="ECO:0007669"/>
    <property type="project" value="InterPro"/>
</dbReference>
<dbReference type="InterPro" id="IPR002099">
    <property type="entry name" value="MutL/Mlh/PMS"/>
</dbReference>
<dbReference type="InterPro" id="IPR036890">
    <property type="entry name" value="HATPase_C_sf"/>
</dbReference>
<dbReference type="SUPFAM" id="SSF55874">
    <property type="entry name" value="ATPase domain of HSP90 chaperone/DNA topoisomerase II/histidine kinase"/>
    <property type="match status" value="1"/>
</dbReference>
<keyword evidence="3" id="KW-0234">DNA repair</keyword>
<proteinExistence type="inferred from homology"/>
<organism evidence="6">
    <name type="scientific">hydrothermal vent metagenome</name>
    <dbReference type="NCBI Taxonomy" id="652676"/>
    <lineage>
        <taxon>unclassified sequences</taxon>
        <taxon>metagenomes</taxon>
        <taxon>ecological metagenomes</taxon>
    </lineage>
</organism>
<dbReference type="PANTHER" id="PTHR10073">
    <property type="entry name" value="DNA MISMATCH REPAIR PROTEIN MLH, PMS, MUTL"/>
    <property type="match status" value="1"/>
</dbReference>
<dbReference type="FunFam" id="3.30.565.10:FF:000003">
    <property type="entry name" value="DNA mismatch repair endonuclease MutL"/>
    <property type="match status" value="1"/>
</dbReference>
<dbReference type="InterPro" id="IPR038973">
    <property type="entry name" value="MutL/Mlh/Pms-like"/>
</dbReference>
<sequence>MARIQILSNQVANQIAAGEVVERPFSIVKELVENALDANSTQIDVVLEQGGVKSISIEDNGIGIEKEDLFLALSRHATSKINSPKDLEEINSLGFRGEALASISSVAQITLTSKYHQSEMAFSINNEQNITPASRPYGTKILVENLFYNVPARRKFLKAERTEFGYIDSLMKRLLLSNFDVGFSLKHNNKLIYNHPIAKTNEEKNKRLKQSLGETFLTQNFIVNHQVNGLSLVGWAGLPTLNRAQMDMQFFYVNGRVVRDKVITHAIRQAYQDVLFHGRHPVFVLYLTCPASMVDVNVHPAKTEVRFRESQAIHQFIYKALKQQITTPMAEKTVDEVVPPAPAREFKQQQWNFSNITPSARGSFATAEKLYQQPTNTLPSQVENHISPEKITATDADIDYPLGFALAQLHGIYILAQNKKGLVIVDMHAAHERITYEKLKTQYEESHIKSQPLLLPQNFKTSETEVKIVLEQQSFWQALGFDLDVLGEDTIVIRAVPTVLNKENTEGLIKDVIADFNEYGSSDRVIEHINEVLSTMACHGSVRANRTMNINEMNALLREMEITQKADQCNHGRPTWLQYSIADLDKLFKRGQ</sequence>
<dbReference type="InterPro" id="IPR037198">
    <property type="entry name" value="MutL_C_sf"/>
</dbReference>
<dbReference type="GO" id="GO:0016887">
    <property type="term" value="F:ATP hydrolysis activity"/>
    <property type="evidence" value="ECO:0007669"/>
    <property type="project" value="InterPro"/>
</dbReference>
<dbReference type="CDD" id="cd16926">
    <property type="entry name" value="HATPase_MutL-MLH-PMS-like"/>
    <property type="match status" value="1"/>
</dbReference>
<dbReference type="NCBIfam" id="TIGR00585">
    <property type="entry name" value="mutl"/>
    <property type="match status" value="1"/>
</dbReference>
<keyword evidence="2" id="KW-0227">DNA damage</keyword>
<dbReference type="SMART" id="SM00853">
    <property type="entry name" value="MutL_C"/>
    <property type="match status" value="1"/>
</dbReference>
<dbReference type="InterPro" id="IPR014790">
    <property type="entry name" value="MutL_C"/>
</dbReference>
<dbReference type="GO" id="GO:0032300">
    <property type="term" value="C:mismatch repair complex"/>
    <property type="evidence" value="ECO:0007669"/>
    <property type="project" value="InterPro"/>
</dbReference>
<dbReference type="Gene3D" id="3.30.1540.20">
    <property type="entry name" value="MutL, C-terminal domain, dimerisation subdomain"/>
    <property type="match status" value="1"/>
</dbReference>
<feature type="domain" description="DNA mismatch repair protein S5" evidence="5">
    <location>
        <begin position="208"/>
        <end position="326"/>
    </location>
</feature>
<dbReference type="InterPro" id="IPR042120">
    <property type="entry name" value="MutL_C_dimsub"/>
</dbReference>
<dbReference type="InterPro" id="IPR042121">
    <property type="entry name" value="MutL_C_regsub"/>
</dbReference>
<evidence type="ECO:0000256" key="3">
    <source>
        <dbReference type="ARBA" id="ARBA00023204"/>
    </source>
</evidence>
<evidence type="ECO:0000256" key="2">
    <source>
        <dbReference type="ARBA" id="ARBA00022763"/>
    </source>
</evidence>
<evidence type="ECO:0000313" key="6">
    <source>
        <dbReference type="EMBL" id="SFV66197.1"/>
    </source>
</evidence>
<dbReference type="InterPro" id="IPR013507">
    <property type="entry name" value="DNA_mismatch_S5_2-like"/>
</dbReference>
<evidence type="ECO:0000259" key="4">
    <source>
        <dbReference type="SMART" id="SM00853"/>
    </source>
</evidence>
<dbReference type="SUPFAM" id="SSF118116">
    <property type="entry name" value="DNA mismatch repair protein MutL"/>
    <property type="match status" value="1"/>
</dbReference>
<dbReference type="EMBL" id="FPHJ01000049">
    <property type="protein sequence ID" value="SFV66197.1"/>
    <property type="molecule type" value="Genomic_DNA"/>
</dbReference>
<dbReference type="InterPro" id="IPR014721">
    <property type="entry name" value="Ribsml_uS5_D2-typ_fold_subgr"/>
</dbReference>
<evidence type="ECO:0000256" key="1">
    <source>
        <dbReference type="ARBA" id="ARBA00006082"/>
    </source>
</evidence>
<evidence type="ECO:0000259" key="5">
    <source>
        <dbReference type="SMART" id="SM01340"/>
    </source>
</evidence>
<dbReference type="InterPro" id="IPR020568">
    <property type="entry name" value="Ribosomal_Su5_D2-typ_SF"/>
</dbReference>
<dbReference type="HAMAP" id="MF_00149">
    <property type="entry name" value="DNA_mis_repair"/>
    <property type="match status" value="1"/>
</dbReference>
<dbReference type="Gene3D" id="3.30.1370.100">
    <property type="entry name" value="MutL, C-terminal domain, regulatory subdomain"/>
    <property type="match status" value="1"/>
</dbReference>
<name>A0A1W1CKG8_9ZZZZ</name>
<dbReference type="Pfam" id="PF01119">
    <property type="entry name" value="DNA_mis_repair"/>
    <property type="match status" value="1"/>
</dbReference>
<dbReference type="CDD" id="cd03482">
    <property type="entry name" value="MutL_Trans_MutL"/>
    <property type="match status" value="1"/>
</dbReference>
<dbReference type="Gene3D" id="3.30.230.10">
    <property type="match status" value="1"/>
</dbReference>
<dbReference type="Gene3D" id="3.30.565.10">
    <property type="entry name" value="Histidine kinase-like ATPase, C-terminal domain"/>
    <property type="match status" value="1"/>
</dbReference>
<feature type="domain" description="MutL C-terminal dimerisation" evidence="4">
    <location>
        <begin position="405"/>
        <end position="548"/>
    </location>
</feature>
<reference evidence="6" key="1">
    <citation type="submission" date="2016-10" db="EMBL/GenBank/DDBJ databases">
        <authorList>
            <person name="de Groot N.N."/>
        </authorList>
    </citation>
    <scope>NUCLEOTIDE SEQUENCE</scope>
</reference>
<dbReference type="Pfam" id="PF13589">
    <property type="entry name" value="HATPase_c_3"/>
    <property type="match status" value="1"/>
</dbReference>
<accession>A0A1W1CKG8</accession>